<comment type="caution">
    <text evidence="1">The sequence shown here is derived from an EMBL/GenBank/DDBJ whole genome shotgun (WGS) entry which is preliminary data.</text>
</comment>
<dbReference type="Proteomes" id="UP000287033">
    <property type="component" value="Unassembled WGS sequence"/>
</dbReference>
<gene>
    <name evidence="1" type="ORF">chiPu_0033897</name>
</gene>
<name>A0A401U3P0_CHIPU</name>
<protein>
    <submittedName>
        <fullName evidence="1">Uncharacterized protein</fullName>
    </submittedName>
</protein>
<dbReference type="EMBL" id="BEZZ01275261">
    <property type="protein sequence ID" value="GCC49513.1"/>
    <property type="molecule type" value="Genomic_DNA"/>
</dbReference>
<proteinExistence type="predicted"/>
<accession>A0A401U3P0</accession>
<organism evidence="1 2">
    <name type="scientific">Chiloscyllium punctatum</name>
    <name type="common">Brownbanded bambooshark</name>
    <name type="synonym">Hemiscyllium punctatum</name>
    <dbReference type="NCBI Taxonomy" id="137246"/>
    <lineage>
        <taxon>Eukaryota</taxon>
        <taxon>Metazoa</taxon>
        <taxon>Chordata</taxon>
        <taxon>Craniata</taxon>
        <taxon>Vertebrata</taxon>
        <taxon>Chondrichthyes</taxon>
        <taxon>Elasmobranchii</taxon>
        <taxon>Galeomorphii</taxon>
        <taxon>Galeoidea</taxon>
        <taxon>Orectolobiformes</taxon>
        <taxon>Hemiscylliidae</taxon>
        <taxon>Chiloscyllium</taxon>
    </lineage>
</organism>
<sequence length="126" mass="14073">MADFGGKYEFAHRSNILFRSGCLGGDVAERVQDAQQQHDRDVALARFYERNIALRHARPAGQFATRHTGIRPRAADSRAQLQQEITFGERCARRGRTYRSVDGGMIPGHDVPLYDCSSSTSGICCR</sequence>
<evidence type="ECO:0000313" key="1">
    <source>
        <dbReference type="EMBL" id="GCC49513.1"/>
    </source>
</evidence>
<reference evidence="1 2" key="1">
    <citation type="journal article" date="2018" name="Nat. Ecol. Evol.">
        <title>Shark genomes provide insights into elasmobranch evolution and the origin of vertebrates.</title>
        <authorList>
            <person name="Hara Y"/>
            <person name="Yamaguchi K"/>
            <person name="Onimaru K"/>
            <person name="Kadota M"/>
            <person name="Koyanagi M"/>
            <person name="Keeley SD"/>
            <person name="Tatsumi K"/>
            <person name="Tanaka K"/>
            <person name="Motone F"/>
            <person name="Kageyama Y"/>
            <person name="Nozu R"/>
            <person name="Adachi N"/>
            <person name="Nishimura O"/>
            <person name="Nakagawa R"/>
            <person name="Tanegashima C"/>
            <person name="Kiyatake I"/>
            <person name="Matsumoto R"/>
            <person name="Murakumo K"/>
            <person name="Nishida K"/>
            <person name="Terakita A"/>
            <person name="Kuratani S"/>
            <person name="Sato K"/>
            <person name="Hyodo S Kuraku.S."/>
        </authorList>
    </citation>
    <scope>NUCLEOTIDE SEQUENCE [LARGE SCALE GENOMIC DNA]</scope>
</reference>
<dbReference type="AlphaFoldDB" id="A0A401U3P0"/>
<keyword evidence="2" id="KW-1185">Reference proteome</keyword>
<evidence type="ECO:0000313" key="2">
    <source>
        <dbReference type="Proteomes" id="UP000287033"/>
    </source>
</evidence>